<dbReference type="FunFam" id="3.40.50.2000:FF:000052">
    <property type="entry name" value="Alpha-1,3-glucan synthase Ags2"/>
    <property type="match status" value="1"/>
</dbReference>
<sequence length="2311" mass="259461">MKPLSLVLLCLSTFLPQLHALRYDPEQIHWNLNQNSSATDPMNYWGSWEDQEKHDYYPSPENWRFPFYTIFLDRFVNGDPTNDNANGSAYEHDLLSNQFRNGGDITGLKNSLDYLQGMGIKGLYVAGSPFINQPWAADSYSPLDLTLLDHHFGTIDEWREAITEIHRRGMYVLMDNTMSTLGDLIGFDGYLNTTTPFSFSEHKAVWKSTRRYHDFYTNDEKHEPCTYPRFWTETGERIGSNVTALMTHCLDSDFDQYGDVASFGVYPEWQKQLSKFGFVQDRLREWRPSVLDKIKHFSCMTIAMLDIDGFRIDKALTITLDPQAEWSEYVRECARRYNKTNFFIPGEIVSGNTLASLYIGRGREPHMYFSDPQHAMEATGGTNLESNVREGNLTALDAAVFHYSVYRSMTRFLGIDGVYAAEMDIRVNWADGWRDIVTSNDLVNVNTGKFDPRHFYGVTNQDVFRWPAIKNGTQKNILGLLITTLTLPGIPIAMWGEEQAFYVLENTAGNYLFGRSPMVSTIAWQLHGCYSIGSEKYYQWPIDAAIHGCEDDKISLDHRDPSHPVRNILRRMYELREIYPSLNDGFILSQLSNHTYDIYMPGSEGTPTETGLWSVVRAGYEQTQDFTGQAQGNQSVWLLFTNENKTVSYNFDCNNGTDALASPFEKDTTVRNLFYPYEEYTLGTINKTVDLGNSKQQTSCLSQLEMPAWGFKAFVPSDKWVGPKPAITRFIPGHDARLISTVAAGQQESVNIELHFSDEMDCNSIVQNIKITSETDDSSTAELDQSSVSCNTVSPMEIPIYSGAVATEWIFAARLTKVSNGIHAITVGNATNQAQNATLGFDSQFLFRIGQMENPMVFPWPANYSTSLLYKESKNDSLYVSHKAAGATLWRYSLDWASHWSPWQAYRGGNSTLGPSNWTGTKDQKWSGHHVQVQYWSNLTASSNHIQQGDLGNLTHRRFPHLYVHGPYNEYGYDAGLTGQMHQVPNNGTWLFDFMTEWPTVFQINEWGINPDGRPDQTMILGDVDGDQVLDRIPPGSLAPDIIELTKPPPRPHVGYRIGINDASLRYKMIPTGSSHAQVALFVLLALVPLLTASASVYTFMKSFYQVKFNEIGVTDKKPLIPLALRRNLKQHRILTDQSLTPMRERSASPEPAAAALQMDAGAPNRRTVLIATMEYDIEDWNIKIKIGGLGVMAQLMGKNLGHQDLIWVVPCVSGIDYPVDQVADPMFITILEKTYEVQVQYHVLRNITYVLLDAPVFRQQTKNEPYPARMDDLDSAIYYSAWNACVAEAIRRFPVDLYHINDYHGALAPLHLLPDVIPCALSLHNAEFQGLWPMRTPKERDEVCKVFNLDPEIAQRYVQFGDVFNLLHAGASYLRIHQKGFGAVGVSKKYGKRTFARYPIFWGLHKIGSLPNPDPTDTAEWTRDAPTTTDVTIDVAFEAGRGELKRQAQAWAGLKEDPNADLFVFVGRWSMQKGVDLIADVFPSILTQYPNVQLICIGPVIDLYGRFAALKLEKLMKLYPDRVYSKPEFTALPPYIFSGAEFALIPSRDEPFGLVAVEFGRKGALGVGSRVGGLGQMPGWWFTVESTTPKHLLHQFKMAINDALASSTEIRATMRARSAKQRFPVAQWVEDLNTLQSTAIRTSKEEMGRLRPLKSPSMQKLVSFVSGSSEAVNSRNSQSHLPPAAGAFLSPSIPGPGTPSTLGAPSPLLSPRHSPPDTPTMDSGYLQPRFPAGPRSEHLPQTVSVLSLDSVVGERTDFALQKVDPFFTDAKGEYYREFEKKLDHLGEKSADDLIIEEHLMKSEKKWFNQYRDAKMGKLPGAATSSTSFFGRGSRPSTPVGSIFNESPRASGEFSLHDSESEPFGLGADYQPPSGVRKFLYLKIGDWPIYSFLLAFGQIIAATSYQITLLTGEIGESATKLYVIATIYLVTSIMWWLLFRKLKAVYVLSLPFLFYGLAFIFIGVSPFAHSYNGRGWVQNIGTGLYTIASSSGSIFFASNFGDEGGAPVASWVFRSCVIQGTQQLYVAFLWYWGSTLSRMSEDGVETTTVTTSNYIVTSVTLPLAVLLWVVGLLLFFGLPKYYRQAPGTVPSFYRSLARRKIIGWFFISVLLQNYWLSAPYGRNWRYLWTTQHASFWQILLLLLFFFVGVWALVLFILGRLSKSHLWIMPVFAIGLGAPRWCQMLWGASGAASYLPWAGGYTAGALVGRGLWLWLGILDSLQGVGFGMILLQTMTRFHITFTLLAAQVLGSIATMVGRATAPDRLGPGTMFPNLALGASGLQNAWFWIAILFQLAICVGFFTFFRKEQLTKP</sequence>
<keyword evidence="9" id="KW-0732">Signal</keyword>
<dbReference type="Pfam" id="PF26114">
    <property type="entry name" value="Ig_2_Mok13"/>
    <property type="match status" value="1"/>
</dbReference>
<feature type="region of interest" description="Disordered" evidence="7">
    <location>
        <begin position="1673"/>
        <end position="1738"/>
    </location>
</feature>
<dbReference type="EC" id="2.4.1.183" evidence="2"/>
<dbReference type="SUPFAM" id="SSF53756">
    <property type="entry name" value="UDP-Glycosyltransferase/glycogen phosphorylase"/>
    <property type="match status" value="1"/>
</dbReference>
<dbReference type="InterPro" id="IPR006047">
    <property type="entry name" value="GH13_cat_dom"/>
</dbReference>
<keyword evidence="8" id="KW-0472">Membrane</keyword>
<evidence type="ECO:0000256" key="6">
    <source>
        <dbReference type="ARBA" id="ARBA00048960"/>
    </source>
</evidence>
<dbReference type="RefSeq" id="XP_018191981.1">
    <property type="nucleotide sequence ID" value="XM_018329664.1"/>
</dbReference>
<dbReference type="InterPro" id="IPR058659">
    <property type="entry name" value="Mok11-13/Ags1-like_CBM"/>
</dbReference>
<feature type="transmembrane region" description="Helical" evidence="8">
    <location>
        <begin position="2210"/>
        <end position="2230"/>
    </location>
</feature>
<dbReference type="Pfam" id="PF00128">
    <property type="entry name" value="Alpha-amylase"/>
    <property type="match status" value="1"/>
</dbReference>
<dbReference type="InterPro" id="IPR001296">
    <property type="entry name" value="Glyco_trans_1"/>
</dbReference>
<evidence type="ECO:0000313" key="11">
    <source>
        <dbReference type="EMBL" id="KZF26426.1"/>
    </source>
</evidence>
<dbReference type="OrthoDB" id="512920at2759"/>
<protein>
    <recommendedName>
        <fullName evidence="2">alpha-1,3-glucan synthase</fullName>
        <ecNumber evidence="2">2.4.1.183</ecNumber>
    </recommendedName>
</protein>
<keyword evidence="8" id="KW-1133">Transmembrane helix</keyword>
<keyword evidence="3" id="KW-0328">Glycosyltransferase</keyword>
<dbReference type="Pfam" id="PF00534">
    <property type="entry name" value="Glycos_transf_1"/>
    <property type="match status" value="1"/>
</dbReference>
<dbReference type="GO" id="GO:0009277">
    <property type="term" value="C:fungal-type cell wall"/>
    <property type="evidence" value="ECO:0007669"/>
    <property type="project" value="TreeGrafter"/>
</dbReference>
<dbReference type="PANTHER" id="PTHR47182">
    <property type="entry name" value="CELL WALL ALPHA-1,3-GLUCAN SYNTHASE AGS1-RELATED"/>
    <property type="match status" value="1"/>
</dbReference>
<evidence type="ECO:0000256" key="9">
    <source>
        <dbReference type="SAM" id="SignalP"/>
    </source>
</evidence>
<evidence type="ECO:0000256" key="1">
    <source>
        <dbReference type="ARBA" id="ARBA00006122"/>
    </source>
</evidence>
<dbReference type="Pfam" id="PF26108">
    <property type="entry name" value="GH_Mok13"/>
    <property type="match status" value="1"/>
</dbReference>
<dbReference type="InterPro" id="IPR058658">
    <property type="entry name" value="Mok11-13/Ags1-like_Ig_2"/>
</dbReference>
<dbReference type="InterPro" id="IPR058655">
    <property type="entry name" value="Mok11-14/Ags1-like"/>
</dbReference>
<evidence type="ECO:0000256" key="3">
    <source>
        <dbReference type="ARBA" id="ARBA00022676"/>
    </source>
</evidence>
<feature type="transmembrane region" description="Helical" evidence="8">
    <location>
        <begin position="1919"/>
        <end position="1938"/>
    </location>
</feature>
<dbReference type="Proteomes" id="UP000076632">
    <property type="component" value="Unassembled WGS sequence"/>
</dbReference>
<feature type="transmembrane region" description="Helical" evidence="8">
    <location>
        <begin position="2053"/>
        <end position="2076"/>
    </location>
</feature>
<feature type="transmembrane region" description="Helical" evidence="8">
    <location>
        <begin position="2097"/>
        <end position="2115"/>
    </location>
</feature>
<dbReference type="InterPro" id="IPR017853">
    <property type="entry name" value="GH"/>
</dbReference>
<evidence type="ECO:0000256" key="4">
    <source>
        <dbReference type="ARBA" id="ARBA00022679"/>
    </source>
</evidence>
<accession>A0A165JMJ0</accession>
<dbReference type="InParanoid" id="A0A165JMJ0"/>
<feature type="transmembrane region" description="Helical" evidence="8">
    <location>
        <begin position="2283"/>
        <end position="2303"/>
    </location>
</feature>
<dbReference type="CDD" id="cd11323">
    <property type="entry name" value="AmyAc_AGS"/>
    <property type="match status" value="1"/>
</dbReference>
<feature type="domain" description="Glycosyl hydrolase family 13 catalytic" evidence="10">
    <location>
        <begin position="69"/>
        <end position="525"/>
    </location>
</feature>
<dbReference type="Gene3D" id="3.40.50.2000">
    <property type="entry name" value="Glycogen Phosphorylase B"/>
    <property type="match status" value="2"/>
</dbReference>
<feature type="transmembrane region" description="Helical" evidence="8">
    <location>
        <begin position="1980"/>
        <end position="2000"/>
    </location>
</feature>
<feature type="transmembrane region" description="Helical" evidence="8">
    <location>
        <begin position="2135"/>
        <end position="2158"/>
    </location>
</feature>
<feature type="transmembrane region" description="Helical" evidence="8">
    <location>
        <begin position="2242"/>
        <end position="2260"/>
    </location>
</feature>
<feature type="compositionally biased region" description="Low complexity" evidence="7">
    <location>
        <begin position="1699"/>
        <end position="1713"/>
    </location>
</feature>
<dbReference type="CDD" id="cd03791">
    <property type="entry name" value="GT5_Glycogen_synthase_DULL1-like"/>
    <property type="match status" value="1"/>
</dbReference>
<dbReference type="EMBL" id="KV407454">
    <property type="protein sequence ID" value="KZF26426.1"/>
    <property type="molecule type" value="Genomic_DNA"/>
</dbReference>
<feature type="signal peptide" evidence="9">
    <location>
        <begin position="1"/>
        <end position="20"/>
    </location>
</feature>
<dbReference type="InterPro" id="IPR058657">
    <property type="entry name" value="Mok11-13/Ags1-like_Ig"/>
</dbReference>
<dbReference type="PANTHER" id="PTHR47182:SF2">
    <property type="entry name" value="CELL WALL ALPHA-1,3-GLUCAN SYNTHASE AGS1"/>
    <property type="match status" value="1"/>
</dbReference>
<evidence type="ECO:0000259" key="10">
    <source>
        <dbReference type="SMART" id="SM00642"/>
    </source>
</evidence>
<dbReference type="Pfam" id="PF26111">
    <property type="entry name" value="Ig_Mok13"/>
    <property type="match status" value="1"/>
</dbReference>
<gene>
    <name evidence="11" type="ORF">L228DRAFT_206111</name>
</gene>
<evidence type="ECO:0000313" key="12">
    <source>
        <dbReference type="Proteomes" id="UP000076632"/>
    </source>
</evidence>
<evidence type="ECO:0000256" key="2">
    <source>
        <dbReference type="ARBA" id="ARBA00012688"/>
    </source>
</evidence>
<evidence type="ECO:0000256" key="7">
    <source>
        <dbReference type="SAM" id="MobiDB-lite"/>
    </source>
</evidence>
<keyword evidence="5" id="KW-0961">Cell wall biogenesis/degradation</keyword>
<name>A0A165JMJ0_XYLHT</name>
<dbReference type="InterPro" id="IPR058654">
    <property type="entry name" value="Mok11-14/Ags1-like_TM"/>
</dbReference>
<keyword evidence="12" id="KW-1185">Reference proteome</keyword>
<dbReference type="GeneID" id="28894801"/>
<comment type="similarity">
    <text evidence="1">Belongs to the glycosyltransferase group 1 family.</text>
</comment>
<dbReference type="InterPro" id="IPR013534">
    <property type="entry name" value="Starch_synth_cat_dom"/>
</dbReference>
<dbReference type="SUPFAM" id="SSF51445">
    <property type="entry name" value="(Trans)glycosidases"/>
    <property type="match status" value="1"/>
</dbReference>
<dbReference type="Pfam" id="PF26122">
    <property type="entry name" value="CBM_Mok13"/>
    <property type="match status" value="1"/>
</dbReference>
<reference evidence="11 12" key="1">
    <citation type="journal article" date="2016" name="Fungal Biol.">
        <title>The genome of Xylona heveae provides a window into fungal endophytism.</title>
        <authorList>
            <person name="Gazis R."/>
            <person name="Kuo A."/>
            <person name="Riley R."/>
            <person name="LaButti K."/>
            <person name="Lipzen A."/>
            <person name="Lin J."/>
            <person name="Amirebrahimi M."/>
            <person name="Hesse C.N."/>
            <person name="Spatafora J.W."/>
            <person name="Henrissat B."/>
            <person name="Hainaut M."/>
            <person name="Grigoriev I.V."/>
            <person name="Hibbett D.S."/>
        </authorList>
    </citation>
    <scope>NUCLEOTIDE SEQUENCE [LARGE SCALE GENOMIC DNA]</scope>
    <source>
        <strain evidence="11 12">TC161</strain>
    </source>
</reference>
<dbReference type="FunFam" id="3.40.50.2000:FF:000058">
    <property type="entry name" value="Alpha-1,3-glucan synthase Ags1"/>
    <property type="match status" value="1"/>
</dbReference>
<dbReference type="GO" id="GO:0047657">
    <property type="term" value="F:alpha-1,3-glucan synthase activity"/>
    <property type="evidence" value="ECO:0007669"/>
    <property type="project" value="UniProtKB-EC"/>
</dbReference>
<dbReference type="GO" id="GO:0070600">
    <property type="term" value="P:fungal-type cell wall (1-&gt;3)-alpha-glucan biosynthetic process"/>
    <property type="evidence" value="ECO:0007669"/>
    <property type="project" value="TreeGrafter"/>
</dbReference>
<dbReference type="SMART" id="SM00642">
    <property type="entry name" value="Aamy"/>
    <property type="match status" value="1"/>
</dbReference>
<dbReference type="FunFam" id="3.20.20.80:FF:000073">
    <property type="entry name" value="Alpha-1,3-glucan synthase Ags2"/>
    <property type="match status" value="1"/>
</dbReference>
<dbReference type="Gene3D" id="3.20.20.80">
    <property type="entry name" value="Glycosidases"/>
    <property type="match status" value="1"/>
</dbReference>
<dbReference type="STRING" id="1328760.A0A165JMJ0"/>
<keyword evidence="4 11" id="KW-0808">Transferase</keyword>
<dbReference type="InterPro" id="IPR058656">
    <property type="entry name" value="Mok11-13/Ags1-like_GH"/>
</dbReference>
<dbReference type="Pfam" id="PF08323">
    <property type="entry name" value="Glyco_transf_5"/>
    <property type="match status" value="1"/>
</dbReference>
<feature type="chain" id="PRO_5007860173" description="alpha-1,3-glucan synthase" evidence="9">
    <location>
        <begin position="21"/>
        <end position="2311"/>
    </location>
</feature>
<proteinExistence type="inferred from homology"/>
<dbReference type="Pfam" id="PF26127">
    <property type="entry name" value="12TM_Mok13"/>
    <property type="match status" value="1"/>
</dbReference>
<feature type="transmembrane region" description="Helical" evidence="8">
    <location>
        <begin position="2165"/>
        <end position="2185"/>
    </location>
</feature>
<evidence type="ECO:0000256" key="5">
    <source>
        <dbReference type="ARBA" id="ARBA00023316"/>
    </source>
</evidence>
<feature type="transmembrane region" description="Helical" evidence="8">
    <location>
        <begin position="1887"/>
        <end position="1907"/>
    </location>
</feature>
<keyword evidence="8" id="KW-0812">Transmembrane</keyword>
<feature type="transmembrane region" description="Helical" evidence="8">
    <location>
        <begin position="1945"/>
        <end position="1968"/>
    </location>
</feature>
<dbReference type="OMA" id="FLWYWGS"/>
<comment type="catalytic activity">
    <reaction evidence="6">
        <text>[(1-&gt;3)-alpha-D-glucosyl](n) + UDP-alpha-D-glucose = [(1-&gt;3)-alpha-D-glucosyl](n+1) + UDP + H(+)</text>
        <dbReference type="Rhea" id="RHEA:19749"/>
        <dbReference type="Rhea" id="RHEA-COMP:11150"/>
        <dbReference type="Rhea" id="RHEA-COMP:11151"/>
        <dbReference type="ChEBI" id="CHEBI:15378"/>
        <dbReference type="ChEBI" id="CHEBI:28100"/>
        <dbReference type="ChEBI" id="CHEBI:58223"/>
        <dbReference type="ChEBI" id="CHEBI:58885"/>
        <dbReference type="EC" id="2.4.1.183"/>
    </reaction>
</comment>
<evidence type="ECO:0000256" key="8">
    <source>
        <dbReference type="SAM" id="Phobius"/>
    </source>
</evidence>
<organism evidence="11 12">
    <name type="scientific">Xylona heveae (strain CBS 132557 / TC161)</name>
    <dbReference type="NCBI Taxonomy" id="1328760"/>
    <lineage>
        <taxon>Eukaryota</taxon>
        <taxon>Fungi</taxon>
        <taxon>Dikarya</taxon>
        <taxon>Ascomycota</taxon>
        <taxon>Pezizomycotina</taxon>
        <taxon>Xylonomycetes</taxon>
        <taxon>Xylonales</taxon>
        <taxon>Xylonaceae</taxon>
        <taxon>Xylona</taxon>
    </lineage>
</organism>